<dbReference type="InterPro" id="IPR006280">
    <property type="entry name" value="SoxG_het"/>
</dbReference>
<comment type="caution">
    <text evidence="1">The sequence shown here is derived from an EMBL/GenBank/DDBJ whole genome shotgun (WGS) entry which is preliminary data.</text>
</comment>
<accession>A0ABW3YW10</accession>
<dbReference type="Pfam" id="PF04268">
    <property type="entry name" value="SoxG"/>
    <property type="match status" value="1"/>
</dbReference>
<protein>
    <submittedName>
        <fullName evidence="1">Sarcosine oxidase subunit gamma</fullName>
    </submittedName>
</protein>
<dbReference type="SUPFAM" id="SSF103025">
    <property type="entry name" value="Folate-binding domain"/>
    <property type="match status" value="1"/>
</dbReference>
<dbReference type="NCBIfam" id="TIGR01375">
    <property type="entry name" value="soxG"/>
    <property type="match status" value="1"/>
</dbReference>
<dbReference type="EMBL" id="JBHTNF010000004">
    <property type="protein sequence ID" value="MFD1328103.1"/>
    <property type="molecule type" value="Genomic_DNA"/>
</dbReference>
<organism evidence="1 2">
    <name type="scientific">Mycoplana ramosa</name>
    <name type="common">Mycoplana bullata</name>
    <dbReference type="NCBI Taxonomy" id="40837"/>
    <lineage>
        <taxon>Bacteria</taxon>
        <taxon>Pseudomonadati</taxon>
        <taxon>Pseudomonadota</taxon>
        <taxon>Alphaproteobacteria</taxon>
        <taxon>Hyphomicrobiales</taxon>
        <taxon>Rhizobiaceae</taxon>
        <taxon>Mycoplana</taxon>
    </lineage>
</organism>
<dbReference type="Gene3D" id="3.30.1360.120">
    <property type="entry name" value="Probable tRNA modification gtpase trme, domain 1"/>
    <property type="match status" value="1"/>
</dbReference>
<dbReference type="InterPro" id="IPR007375">
    <property type="entry name" value="SoxG"/>
</dbReference>
<keyword evidence="2" id="KW-1185">Reference proteome</keyword>
<proteinExistence type="predicted"/>
<dbReference type="Gene3D" id="3.30.70.1520">
    <property type="entry name" value="Heterotetrameric sarcosine oxidase"/>
    <property type="match status" value="1"/>
</dbReference>
<dbReference type="InterPro" id="IPR027266">
    <property type="entry name" value="TrmE/GcvT-like"/>
</dbReference>
<dbReference type="RefSeq" id="WP_374837646.1">
    <property type="nucleotide sequence ID" value="NZ_JBHEEW010000005.1"/>
</dbReference>
<name>A0ABW3YW10_MYCRA</name>
<evidence type="ECO:0000313" key="1">
    <source>
        <dbReference type="EMBL" id="MFD1328103.1"/>
    </source>
</evidence>
<reference evidence="2" key="1">
    <citation type="journal article" date="2019" name="Int. J. Syst. Evol. Microbiol.">
        <title>The Global Catalogue of Microorganisms (GCM) 10K type strain sequencing project: providing services to taxonomists for standard genome sequencing and annotation.</title>
        <authorList>
            <consortium name="The Broad Institute Genomics Platform"/>
            <consortium name="The Broad Institute Genome Sequencing Center for Infectious Disease"/>
            <person name="Wu L."/>
            <person name="Ma J."/>
        </authorList>
    </citation>
    <scope>NUCLEOTIDE SEQUENCE [LARGE SCALE GENOMIC DNA]</scope>
    <source>
        <strain evidence="2">CCUG 55609</strain>
    </source>
</reference>
<evidence type="ECO:0000313" key="2">
    <source>
        <dbReference type="Proteomes" id="UP001597173"/>
    </source>
</evidence>
<gene>
    <name evidence="1" type="ORF">ACFQ33_09370</name>
</gene>
<dbReference type="Proteomes" id="UP001597173">
    <property type="component" value="Unassembled WGS sequence"/>
</dbReference>
<sequence>MADQALRKAPLGGFHGGSGAAQVSAAGPATRLSLRARPDAVTALSRALGVDLPTDPKTSSSKNGRHALWLGPDEWLLIDENGADLAAAAAKEGVLHSAVDISHRNTAIVVAGPKAALAIACATPHDLSPSVFPVGACARTVLGKIEVVIFRTGEEEYRVECWRSFAPYASAMLAEGAEDAGI</sequence>